<protein>
    <submittedName>
        <fullName evidence="1">Uncharacterized protein</fullName>
    </submittedName>
</protein>
<dbReference type="Proteomes" id="UP000027135">
    <property type="component" value="Unassembled WGS sequence"/>
</dbReference>
<keyword evidence="2" id="KW-1185">Reference proteome</keyword>
<evidence type="ECO:0000313" key="2">
    <source>
        <dbReference type="Proteomes" id="UP000027135"/>
    </source>
</evidence>
<accession>A0A067R2L3</accession>
<sequence>MKLVCVIVHLEQPVQENNLLIISRHGQVTSPAQLPDFPQAATPGQVMEEQEIRFEQPHIGVL</sequence>
<evidence type="ECO:0000313" key="1">
    <source>
        <dbReference type="EMBL" id="KDR16247.1"/>
    </source>
</evidence>
<name>A0A067R2L3_ZOONE</name>
<dbReference type="EMBL" id="KK852804">
    <property type="protein sequence ID" value="KDR16247.1"/>
    <property type="molecule type" value="Genomic_DNA"/>
</dbReference>
<organism evidence="1 2">
    <name type="scientific">Zootermopsis nevadensis</name>
    <name type="common">Dampwood termite</name>
    <dbReference type="NCBI Taxonomy" id="136037"/>
    <lineage>
        <taxon>Eukaryota</taxon>
        <taxon>Metazoa</taxon>
        <taxon>Ecdysozoa</taxon>
        <taxon>Arthropoda</taxon>
        <taxon>Hexapoda</taxon>
        <taxon>Insecta</taxon>
        <taxon>Pterygota</taxon>
        <taxon>Neoptera</taxon>
        <taxon>Polyneoptera</taxon>
        <taxon>Dictyoptera</taxon>
        <taxon>Blattodea</taxon>
        <taxon>Blattoidea</taxon>
        <taxon>Termitoidae</taxon>
        <taxon>Termopsidae</taxon>
        <taxon>Zootermopsis</taxon>
    </lineage>
</organism>
<dbReference type="AlphaFoldDB" id="A0A067R2L3"/>
<gene>
    <name evidence="1" type="ORF">L798_09665</name>
</gene>
<dbReference type="InParanoid" id="A0A067R2L3"/>
<reference evidence="1 2" key="1">
    <citation type="journal article" date="2014" name="Nat. Commun.">
        <title>Molecular traces of alternative social organization in a termite genome.</title>
        <authorList>
            <person name="Terrapon N."/>
            <person name="Li C."/>
            <person name="Robertson H.M."/>
            <person name="Ji L."/>
            <person name="Meng X."/>
            <person name="Booth W."/>
            <person name="Chen Z."/>
            <person name="Childers C.P."/>
            <person name="Glastad K.M."/>
            <person name="Gokhale K."/>
            <person name="Gowin J."/>
            <person name="Gronenberg W."/>
            <person name="Hermansen R.A."/>
            <person name="Hu H."/>
            <person name="Hunt B.G."/>
            <person name="Huylmans A.K."/>
            <person name="Khalil S.M."/>
            <person name="Mitchell R.D."/>
            <person name="Munoz-Torres M.C."/>
            <person name="Mustard J.A."/>
            <person name="Pan H."/>
            <person name="Reese J.T."/>
            <person name="Scharf M.E."/>
            <person name="Sun F."/>
            <person name="Vogel H."/>
            <person name="Xiao J."/>
            <person name="Yang W."/>
            <person name="Yang Z."/>
            <person name="Yang Z."/>
            <person name="Zhou J."/>
            <person name="Zhu J."/>
            <person name="Brent C.S."/>
            <person name="Elsik C.G."/>
            <person name="Goodisman M.A."/>
            <person name="Liberles D.A."/>
            <person name="Roe R.M."/>
            <person name="Vargo E.L."/>
            <person name="Vilcinskas A."/>
            <person name="Wang J."/>
            <person name="Bornberg-Bauer E."/>
            <person name="Korb J."/>
            <person name="Zhang G."/>
            <person name="Liebig J."/>
        </authorList>
    </citation>
    <scope>NUCLEOTIDE SEQUENCE [LARGE SCALE GENOMIC DNA]</scope>
    <source>
        <tissue evidence="1">Whole organism</tissue>
    </source>
</reference>
<proteinExistence type="predicted"/>